<dbReference type="STRING" id="1892869.ACGLYG10_2038"/>
<keyword evidence="2" id="KW-1185">Reference proteome</keyword>
<dbReference type="Proteomes" id="UP000184291">
    <property type="component" value="Unassembled WGS sequence"/>
</dbReference>
<evidence type="ECO:0000313" key="1">
    <source>
        <dbReference type="EMBL" id="SHE25802.1"/>
    </source>
</evidence>
<dbReference type="EMBL" id="FQTT01000011">
    <property type="protein sequence ID" value="SHE25802.1"/>
    <property type="molecule type" value="Genomic_DNA"/>
</dbReference>
<evidence type="ECO:0008006" key="3">
    <source>
        <dbReference type="Google" id="ProtNLM"/>
    </source>
</evidence>
<dbReference type="OrthoDB" id="3541837at2"/>
<evidence type="ECO:0000313" key="2">
    <source>
        <dbReference type="Proteomes" id="UP000184291"/>
    </source>
</evidence>
<protein>
    <recommendedName>
        <fullName evidence="3">Toxin-antitoxin system antitoxin subunit</fullName>
    </recommendedName>
</protein>
<dbReference type="AlphaFoldDB" id="A0A1M4S0R8"/>
<name>A0A1M4S0R8_9ACTO</name>
<proteinExistence type="predicted"/>
<gene>
    <name evidence="1" type="ORF">ACGLYG10_2038</name>
</gene>
<organism evidence="1 2">
    <name type="scientific">Actinomyces glycerinitolerans</name>
    <dbReference type="NCBI Taxonomy" id="1892869"/>
    <lineage>
        <taxon>Bacteria</taxon>
        <taxon>Bacillati</taxon>
        <taxon>Actinomycetota</taxon>
        <taxon>Actinomycetes</taxon>
        <taxon>Actinomycetales</taxon>
        <taxon>Actinomycetaceae</taxon>
        <taxon>Actinomyces</taxon>
    </lineage>
</organism>
<accession>A0A1M4S0R8</accession>
<reference evidence="2" key="1">
    <citation type="submission" date="2016-09" db="EMBL/GenBank/DDBJ databases">
        <authorList>
            <person name="Strepis N."/>
        </authorList>
    </citation>
    <scope>NUCLEOTIDE SEQUENCE [LARGE SCALE GENOMIC DNA]</scope>
</reference>
<sequence>MTQKIAVSLPDEQVSSIRRAVAQGRAASVSGYISAAVARAEREDGLTELLDDLDRELGPVDDADLAWADRALGLA</sequence>
<dbReference type="RefSeq" id="WP_073331252.1">
    <property type="nucleotide sequence ID" value="NZ_FQTT01000011.1"/>
</dbReference>